<dbReference type="GO" id="GO:0051539">
    <property type="term" value="F:4 iron, 4 sulfur cluster binding"/>
    <property type="evidence" value="ECO:0007669"/>
    <property type="project" value="UniProtKB-KW"/>
</dbReference>
<evidence type="ECO:0000256" key="8">
    <source>
        <dbReference type="ARBA" id="ARBA00023014"/>
    </source>
</evidence>
<dbReference type="CDD" id="cd02440">
    <property type="entry name" value="AdoMet_MTases"/>
    <property type="match status" value="1"/>
</dbReference>
<evidence type="ECO:0000256" key="5">
    <source>
        <dbReference type="ARBA" id="ARBA00022691"/>
    </source>
</evidence>
<evidence type="ECO:0000256" key="11">
    <source>
        <dbReference type="HAMAP-Rule" id="MF_01010"/>
    </source>
</evidence>
<protein>
    <recommendedName>
        <fullName evidence="11">23S rRNA (uracil(1939)-C(5))-methyltransferase RlmD</fullName>
        <ecNumber evidence="11">2.1.1.190</ecNumber>
    </recommendedName>
    <alternativeName>
        <fullName evidence="11">23S rRNA(m5U1939)-methyltransferase</fullName>
    </alternativeName>
</protein>
<feature type="domain" description="TRAM" evidence="14">
    <location>
        <begin position="13"/>
        <end position="71"/>
    </location>
</feature>
<dbReference type="InterPro" id="IPR030391">
    <property type="entry name" value="MeTrfase_TrmA_CS"/>
</dbReference>
<evidence type="ECO:0000256" key="13">
    <source>
        <dbReference type="PROSITE-ProRule" id="PRU10015"/>
    </source>
</evidence>
<dbReference type="HAMAP" id="MF_01010">
    <property type="entry name" value="23SrRNA_methyltr_RlmD"/>
    <property type="match status" value="1"/>
</dbReference>
<dbReference type="InterPro" id="IPR002792">
    <property type="entry name" value="TRAM_dom"/>
</dbReference>
<accession>A0A3S4DCW6</accession>
<feature type="binding site" evidence="11 12">
    <location>
        <position position="274"/>
    </location>
    <ligand>
        <name>S-adenosyl-L-methionine</name>
        <dbReference type="ChEBI" id="CHEBI:59789"/>
    </ligand>
</feature>
<feature type="binding site" evidence="11 12">
    <location>
        <position position="324"/>
    </location>
    <ligand>
        <name>S-adenosyl-L-methionine</name>
        <dbReference type="ChEBI" id="CHEBI:59789"/>
    </ligand>
</feature>
<evidence type="ECO:0000313" key="16">
    <source>
        <dbReference type="Proteomes" id="UP000281391"/>
    </source>
</evidence>
<dbReference type="FunFam" id="3.40.50.150:FF:000009">
    <property type="entry name" value="23S rRNA (Uracil(1939)-C(5))-methyltransferase RlmD"/>
    <property type="match status" value="1"/>
</dbReference>
<dbReference type="GO" id="GO:0070475">
    <property type="term" value="P:rRNA base methylation"/>
    <property type="evidence" value="ECO:0007669"/>
    <property type="project" value="TreeGrafter"/>
</dbReference>
<keyword evidence="3 11" id="KW-0489">Methyltransferase</keyword>
<organism evidence="15 16">
    <name type="scientific">Serratia odorifera</name>
    <dbReference type="NCBI Taxonomy" id="618"/>
    <lineage>
        <taxon>Bacteria</taxon>
        <taxon>Pseudomonadati</taxon>
        <taxon>Pseudomonadota</taxon>
        <taxon>Gammaproteobacteria</taxon>
        <taxon>Enterobacterales</taxon>
        <taxon>Yersiniaceae</taxon>
        <taxon>Serratia</taxon>
    </lineage>
</organism>
<feature type="binding site" evidence="11">
    <location>
        <position position="93"/>
    </location>
    <ligand>
        <name>[4Fe-4S] cluster</name>
        <dbReference type="ChEBI" id="CHEBI:49883"/>
    </ligand>
</feature>
<feature type="binding site" evidence="11">
    <location>
        <position position="351"/>
    </location>
    <ligand>
        <name>S-adenosyl-L-methionine</name>
        <dbReference type="ChEBI" id="CHEBI:59789"/>
    </ligand>
</feature>
<feature type="binding site" evidence="11">
    <location>
        <position position="171"/>
    </location>
    <ligand>
        <name>[4Fe-4S] cluster</name>
        <dbReference type="ChEBI" id="CHEBI:49883"/>
    </ligand>
</feature>
<dbReference type="Pfam" id="PF01938">
    <property type="entry name" value="TRAM"/>
    <property type="match status" value="1"/>
</dbReference>
<dbReference type="EC" id="2.1.1.190" evidence="11"/>
<keyword evidence="5 11" id="KW-0949">S-adenosyl-L-methionine</keyword>
<keyword evidence="6 11" id="KW-0479">Metal-binding</keyword>
<dbReference type="Gene3D" id="2.40.50.140">
    <property type="entry name" value="Nucleic acid-binding proteins"/>
    <property type="match status" value="1"/>
</dbReference>
<dbReference type="PANTHER" id="PTHR11061">
    <property type="entry name" value="RNA M5U METHYLTRANSFERASE"/>
    <property type="match status" value="1"/>
</dbReference>
<dbReference type="InterPro" id="IPR012340">
    <property type="entry name" value="NA-bd_OB-fold"/>
</dbReference>
<dbReference type="FunFam" id="2.40.50.140:FF:000097">
    <property type="entry name" value="23S rRNA (uracil(1939)-C(5))-methyltransferase RlmD"/>
    <property type="match status" value="1"/>
</dbReference>
<dbReference type="Pfam" id="PF05958">
    <property type="entry name" value="tRNA_U5-meth_tr"/>
    <property type="match status" value="1"/>
</dbReference>
<dbReference type="RefSeq" id="WP_004955319.1">
    <property type="nucleotide sequence ID" value="NZ_LR134117.1"/>
</dbReference>
<evidence type="ECO:0000256" key="6">
    <source>
        <dbReference type="ARBA" id="ARBA00022723"/>
    </source>
</evidence>
<feature type="active site" description="Nucleophile" evidence="11 12">
    <location>
        <position position="398"/>
    </location>
</feature>
<feature type="binding site" evidence="11 12">
    <location>
        <position position="303"/>
    </location>
    <ligand>
        <name>S-adenosyl-L-methionine</name>
        <dbReference type="ChEBI" id="CHEBI:59789"/>
    </ligand>
</feature>
<keyword evidence="7 11" id="KW-0408">Iron</keyword>
<dbReference type="PROSITE" id="PS01231">
    <property type="entry name" value="TRMA_2"/>
    <property type="match status" value="1"/>
</dbReference>
<dbReference type="PANTHER" id="PTHR11061:SF49">
    <property type="entry name" value="23S RRNA (URACIL(1939)-C(5))-METHYLTRANSFERASE RLMD"/>
    <property type="match status" value="1"/>
</dbReference>
<dbReference type="NCBIfam" id="NF009639">
    <property type="entry name" value="PRK13168.1"/>
    <property type="match status" value="1"/>
</dbReference>
<dbReference type="EMBL" id="LR134117">
    <property type="protein sequence ID" value="VDZ52461.1"/>
    <property type="molecule type" value="Genomic_DNA"/>
</dbReference>
<evidence type="ECO:0000256" key="1">
    <source>
        <dbReference type="ARBA" id="ARBA00022485"/>
    </source>
</evidence>
<dbReference type="Gene3D" id="3.40.50.150">
    <property type="entry name" value="Vaccinia Virus protein VP39"/>
    <property type="match status" value="1"/>
</dbReference>
<dbReference type="GO" id="GO:0003723">
    <property type="term" value="F:RNA binding"/>
    <property type="evidence" value="ECO:0007669"/>
    <property type="project" value="InterPro"/>
</dbReference>
<keyword evidence="2 11" id="KW-0698">rRNA processing</keyword>
<dbReference type="Gene3D" id="2.40.50.1070">
    <property type="match status" value="1"/>
</dbReference>
<dbReference type="GO" id="GO:0070041">
    <property type="term" value="F:rRNA (uridine-C5-)-methyltransferase activity"/>
    <property type="evidence" value="ECO:0007669"/>
    <property type="project" value="UniProtKB-UniRule"/>
</dbReference>
<keyword evidence="8 11" id="KW-0411">Iron-sulfur</keyword>
<evidence type="ECO:0000256" key="12">
    <source>
        <dbReference type="PROSITE-ProRule" id="PRU01024"/>
    </source>
</evidence>
<evidence type="ECO:0000256" key="3">
    <source>
        <dbReference type="ARBA" id="ARBA00022603"/>
    </source>
</evidence>
<feature type="binding site" evidence="11">
    <location>
        <position position="308"/>
    </location>
    <ligand>
        <name>S-adenosyl-L-methionine</name>
        <dbReference type="ChEBI" id="CHEBI:59789"/>
    </ligand>
</feature>
<comment type="catalytic activity">
    <reaction evidence="9 11">
        <text>uridine(1939) in 23S rRNA + S-adenosyl-L-methionine = 5-methyluridine(1939) in 23S rRNA + S-adenosyl-L-homocysteine + H(+)</text>
        <dbReference type="Rhea" id="RHEA:42908"/>
        <dbReference type="Rhea" id="RHEA-COMP:10278"/>
        <dbReference type="Rhea" id="RHEA-COMP:10279"/>
        <dbReference type="ChEBI" id="CHEBI:15378"/>
        <dbReference type="ChEBI" id="CHEBI:57856"/>
        <dbReference type="ChEBI" id="CHEBI:59789"/>
        <dbReference type="ChEBI" id="CHEBI:65315"/>
        <dbReference type="ChEBI" id="CHEBI:74447"/>
        <dbReference type="EC" id="2.1.1.190"/>
    </reaction>
</comment>
<feature type="binding site" evidence="11 12">
    <location>
        <position position="372"/>
    </location>
    <ligand>
        <name>S-adenosyl-L-methionine</name>
        <dbReference type="ChEBI" id="CHEBI:59789"/>
    </ligand>
</feature>
<dbReference type="NCBIfam" id="TIGR00479">
    <property type="entry name" value="rumA"/>
    <property type="match status" value="1"/>
</dbReference>
<reference evidence="15 16" key="1">
    <citation type="submission" date="2018-12" db="EMBL/GenBank/DDBJ databases">
        <authorList>
            <consortium name="Pathogen Informatics"/>
        </authorList>
    </citation>
    <scope>NUCLEOTIDE SEQUENCE [LARGE SCALE GENOMIC DNA]</scope>
    <source>
        <strain evidence="15 16">NCTC11214</strain>
    </source>
</reference>
<feature type="binding site" evidence="11">
    <location>
        <position position="90"/>
    </location>
    <ligand>
        <name>[4Fe-4S] cluster</name>
        <dbReference type="ChEBI" id="CHEBI:49883"/>
    </ligand>
</feature>
<evidence type="ECO:0000256" key="7">
    <source>
        <dbReference type="ARBA" id="ARBA00023004"/>
    </source>
</evidence>
<evidence type="ECO:0000256" key="2">
    <source>
        <dbReference type="ARBA" id="ARBA00022552"/>
    </source>
</evidence>
<keyword evidence="4 11" id="KW-0808">Transferase</keyword>
<dbReference type="SUPFAM" id="SSF53335">
    <property type="entry name" value="S-adenosyl-L-methionine-dependent methyltransferases"/>
    <property type="match status" value="1"/>
</dbReference>
<dbReference type="PROSITE" id="PS50926">
    <property type="entry name" value="TRAM"/>
    <property type="match status" value="1"/>
</dbReference>
<dbReference type="KEGG" id="sof:NCTC11214_00723"/>
<dbReference type="PROSITE" id="PS01230">
    <property type="entry name" value="TRMA_1"/>
    <property type="match status" value="1"/>
</dbReference>
<dbReference type="InterPro" id="IPR029063">
    <property type="entry name" value="SAM-dependent_MTases_sf"/>
</dbReference>
<evidence type="ECO:0000259" key="14">
    <source>
        <dbReference type="PROSITE" id="PS50926"/>
    </source>
</evidence>
<comment type="function">
    <text evidence="10 11">Catalyzes the formation of 5-methyl-uridine at position 1939 (m5U1939) in 23S rRNA.</text>
</comment>
<evidence type="ECO:0000256" key="9">
    <source>
        <dbReference type="ARBA" id="ARBA00052756"/>
    </source>
</evidence>
<dbReference type="SUPFAM" id="SSF50249">
    <property type="entry name" value="Nucleic acid-binding proteins"/>
    <property type="match status" value="1"/>
</dbReference>
<dbReference type="InterPro" id="IPR010280">
    <property type="entry name" value="U5_MeTrfase_fam"/>
</dbReference>
<dbReference type="PROSITE" id="PS51687">
    <property type="entry name" value="SAM_MT_RNA_M5U"/>
    <property type="match status" value="1"/>
</dbReference>
<dbReference type="InterPro" id="IPR001566">
    <property type="entry name" value="23S_rRNA_MeTrfase_RlmD"/>
</dbReference>
<evidence type="ECO:0000313" key="15">
    <source>
        <dbReference type="EMBL" id="VDZ52461.1"/>
    </source>
</evidence>
<dbReference type="AlphaFoldDB" id="A0A3S4DCW6"/>
<keyword evidence="1 11" id="KW-0004">4Fe-4S</keyword>
<feature type="binding site" evidence="11">
    <location>
        <position position="84"/>
    </location>
    <ligand>
        <name>[4Fe-4S] cluster</name>
        <dbReference type="ChEBI" id="CHEBI:49883"/>
    </ligand>
</feature>
<comment type="similarity">
    <text evidence="11">Belongs to the class I-like SAM-binding methyltransferase superfamily. RNA M5U methyltransferase family. RlmD subfamily.</text>
</comment>
<evidence type="ECO:0000256" key="10">
    <source>
        <dbReference type="ARBA" id="ARBA00059995"/>
    </source>
</evidence>
<proteinExistence type="inferred from homology"/>
<name>A0A3S4DCW6_SEROD</name>
<gene>
    <name evidence="11 15" type="primary">rlmD</name>
    <name evidence="15" type="ORF">NCTC11214_00723</name>
</gene>
<evidence type="ECO:0000256" key="4">
    <source>
        <dbReference type="ARBA" id="ARBA00022679"/>
    </source>
</evidence>
<feature type="active site" evidence="13">
    <location>
        <position position="398"/>
    </location>
</feature>
<dbReference type="Proteomes" id="UP000281391">
    <property type="component" value="Chromosome"/>
</dbReference>
<dbReference type="GO" id="GO:0005506">
    <property type="term" value="F:iron ion binding"/>
    <property type="evidence" value="ECO:0007669"/>
    <property type="project" value="UniProtKB-UniRule"/>
</dbReference>
<sequence length="449" mass="49370">MAQFYSPKRRVTTRQSPQILTVTVDDLDPFGQGVARHNGKAVFVAGVLPGEQAEIQLTEDKRQFAKGKLKRLLTRSPQRVEPQCPHFGVCGGCQQQHADAALQQQSKVAALGRMIERETGVRVPPEPVIAGPQYGYRRRARLGLAWQPRRQSLTMGFRQAASNDLVPISHCPVLAPALERLLQPLHACLSSLQAANRLGHAELVLADNGPLLVLRHLDALKPADRQALLAFAEQHTLAVFLAANSERLEKLCGETPYYQVDGLRLDFSPRDFIQVNDAVNQQMVAQALEWLELQPNDRVLDLFCGMGNFTLPLARRAKAVVGIEGVATLVANGQYNAHKNLLNNASFFHENLEDDVERQPWAAQGFDKVMLDPARAGAAGVMSHIVKLAPERVVYVSCNPSTLARDSKVLLAAGYRLARVRMLDMFPHTGHLESMALFINDTASGAAAK</sequence>
<dbReference type="InterPro" id="IPR030390">
    <property type="entry name" value="MeTrfase_TrmA_AS"/>
</dbReference>